<feature type="binding site" evidence="6">
    <location>
        <position position="169"/>
    </location>
    <ligand>
        <name>(6S)-NADPHX</name>
        <dbReference type="ChEBI" id="CHEBI:64076"/>
    </ligand>
</feature>
<feature type="binding site" evidence="6">
    <location>
        <position position="242"/>
    </location>
    <ligand>
        <name>AMP</name>
        <dbReference type="ChEBI" id="CHEBI:456215"/>
    </ligand>
</feature>
<feature type="region of interest" description="Disordered" evidence="7">
    <location>
        <begin position="1"/>
        <end position="30"/>
    </location>
</feature>
<dbReference type="AlphaFoldDB" id="A0A6J4LYX4"/>
<feature type="binding site" evidence="6">
    <location>
        <position position="117"/>
    </location>
    <ligand>
        <name>(6S)-NADPHX</name>
        <dbReference type="ChEBI" id="CHEBI:64076"/>
    </ligand>
</feature>
<dbReference type="InterPro" id="IPR029056">
    <property type="entry name" value="Ribokinase-like"/>
</dbReference>
<evidence type="ECO:0000256" key="1">
    <source>
        <dbReference type="ARBA" id="ARBA00022741"/>
    </source>
</evidence>
<keyword evidence="3 6" id="KW-0521">NADP</keyword>
<feature type="domain" description="YjeF C-terminal" evidence="8">
    <location>
        <begin position="11"/>
        <end position="303"/>
    </location>
</feature>
<keyword evidence="1 6" id="KW-0547">Nucleotide-binding</keyword>
<sequence>MKLPTPTRLSPQWLREHPLPQPSDDGDKDERGRVLIVAGAGEMPGAAVLSAVAALRAGAGKLQIATPASAAPLVAGTVPEARVVSLPETRGGSLSASALDRLARMGERADAVVVGPGLLEGSGMARMLAQWLASLPAIPVIIDAAALAAFEHGPDAITAGPALRILTPHAGEAARLLGCERSEVLARPVALGIELAKRFDAVCVVKGGTGYVIDGPRLHGGSNDALLVNRYGNVGLATSGSGDTLSGIVGGLAARGASPFEAAAWGVYLHAAAGDALAERFNGPLGFLARELLDEIPMLMNAFGARKKRSSR</sequence>
<dbReference type="GO" id="GO:0005524">
    <property type="term" value="F:ATP binding"/>
    <property type="evidence" value="ECO:0007669"/>
    <property type="project" value="UniProtKB-KW"/>
</dbReference>
<comment type="catalytic activity">
    <reaction evidence="6">
        <text>(6S)-NADPHX + ADP = AMP + phosphate + NADPH + H(+)</text>
        <dbReference type="Rhea" id="RHEA:32235"/>
        <dbReference type="ChEBI" id="CHEBI:15378"/>
        <dbReference type="ChEBI" id="CHEBI:43474"/>
        <dbReference type="ChEBI" id="CHEBI:57783"/>
        <dbReference type="ChEBI" id="CHEBI:64076"/>
        <dbReference type="ChEBI" id="CHEBI:456215"/>
        <dbReference type="ChEBI" id="CHEBI:456216"/>
        <dbReference type="EC" id="4.2.1.136"/>
    </reaction>
</comment>
<reference evidence="9" key="1">
    <citation type="submission" date="2020-02" db="EMBL/GenBank/DDBJ databases">
        <authorList>
            <person name="Meier V. D."/>
        </authorList>
    </citation>
    <scope>NUCLEOTIDE SEQUENCE</scope>
    <source>
        <strain evidence="9">AVDCRST_MAG71</strain>
    </source>
</reference>
<feature type="binding site" evidence="6">
    <location>
        <position position="243"/>
    </location>
    <ligand>
        <name>(6S)-NADPHX</name>
        <dbReference type="ChEBI" id="CHEBI:64076"/>
    </ligand>
</feature>
<organism evidence="9">
    <name type="scientific">uncultured Lysobacter sp</name>
    <dbReference type="NCBI Taxonomy" id="271060"/>
    <lineage>
        <taxon>Bacteria</taxon>
        <taxon>Pseudomonadati</taxon>
        <taxon>Pseudomonadota</taxon>
        <taxon>Gammaproteobacteria</taxon>
        <taxon>Lysobacterales</taxon>
        <taxon>Lysobacteraceae</taxon>
        <taxon>Lysobacter</taxon>
        <taxon>environmental samples</taxon>
    </lineage>
</organism>
<comment type="cofactor">
    <cofactor evidence="6">
        <name>Mg(2+)</name>
        <dbReference type="ChEBI" id="CHEBI:18420"/>
    </cofactor>
</comment>
<evidence type="ECO:0000259" key="8">
    <source>
        <dbReference type="PROSITE" id="PS51383"/>
    </source>
</evidence>
<dbReference type="GO" id="GO:0052855">
    <property type="term" value="F:ADP-dependent NAD(P)H-hydrate dehydratase activity"/>
    <property type="evidence" value="ECO:0007669"/>
    <property type="project" value="UniProtKB-UniRule"/>
</dbReference>
<dbReference type="Pfam" id="PF01256">
    <property type="entry name" value="Carb_kinase"/>
    <property type="match status" value="1"/>
</dbReference>
<comment type="similarity">
    <text evidence="6">Belongs to the NnrD/CARKD family.</text>
</comment>
<protein>
    <recommendedName>
        <fullName evidence="6">ADP-dependent (S)-NAD(P)H-hydrate dehydratase</fullName>
        <ecNumber evidence="6">4.2.1.136</ecNumber>
    </recommendedName>
    <alternativeName>
        <fullName evidence="6">ADP-dependent NAD(P)HX dehydratase</fullName>
    </alternativeName>
</protein>
<evidence type="ECO:0000256" key="6">
    <source>
        <dbReference type="HAMAP-Rule" id="MF_01965"/>
    </source>
</evidence>
<keyword evidence="4 6" id="KW-0520">NAD</keyword>
<dbReference type="PANTHER" id="PTHR12592:SF0">
    <property type="entry name" value="ATP-DEPENDENT (S)-NAD(P)H-HYDRATE DEHYDRATASE"/>
    <property type="match status" value="1"/>
</dbReference>
<name>A0A6J4LYX4_9GAMM</name>
<evidence type="ECO:0000256" key="3">
    <source>
        <dbReference type="ARBA" id="ARBA00022857"/>
    </source>
</evidence>
<dbReference type="Gene3D" id="3.40.1190.20">
    <property type="match status" value="1"/>
</dbReference>
<evidence type="ECO:0000256" key="7">
    <source>
        <dbReference type="SAM" id="MobiDB-lite"/>
    </source>
</evidence>
<keyword evidence="5 6" id="KW-0456">Lyase</keyword>
<feature type="binding site" evidence="6">
    <location>
        <position position="46"/>
    </location>
    <ligand>
        <name>(6S)-NADPHX</name>
        <dbReference type="ChEBI" id="CHEBI:64076"/>
    </ligand>
</feature>
<evidence type="ECO:0000313" key="9">
    <source>
        <dbReference type="EMBL" id="CAA9345879.1"/>
    </source>
</evidence>
<dbReference type="GO" id="GO:0110051">
    <property type="term" value="P:metabolite repair"/>
    <property type="evidence" value="ECO:0007669"/>
    <property type="project" value="TreeGrafter"/>
</dbReference>
<comment type="subunit">
    <text evidence="6">Homotetramer.</text>
</comment>
<evidence type="ECO:0000256" key="4">
    <source>
        <dbReference type="ARBA" id="ARBA00023027"/>
    </source>
</evidence>
<dbReference type="EC" id="4.2.1.136" evidence="6"/>
<dbReference type="NCBIfam" id="TIGR00196">
    <property type="entry name" value="yjeF_cterm"/>
    <property type="match status" value="1"/>
</dbReference>
<keyword evidence="2 6" id="KW-0067">ATP-binding</keyword>
<dbReference type="GO" id="GO:0052856">
    <property type="term" value="F:NAD(P)HX epimerase activity"/>
    <property type="evidence" value="ECO:0007669"/>
    <property type="project" value="TreeGrafter"/>
</dbReference>
<comment type="function">
    <text evidence="6">Catalyzes the dehydration of the S-form of NAD(P)HX at the expense of ADP, which is converted to AMP. Together with NAD(P)HX epimerase, which catalyzes the epimerization of the S- and R-forms, the enzyme allows the repair of both epimers of NAD(P)HX, a damaged form of NAD(P)H that is a result of enzymatic or heat-dependent hydration.</text>
</comment>
<evidence type="ECO:0000256" key="2">
    <source>
        <dbReference type="ARBA" id="ARBA00022840"/>
    </source>
</evidence>
<dbReference type="SUPFAM" id="SSF53613">
    <property type="entry name" value="Ribokinase-like"/>
    <property type="match status" value="1"/>
</dbReference>
<dbReference type="CDD" id="cd01171">
    <property type="entry name" value="YXKO-related"/>
    <property type="match status" value="1"/>
</dbReference>
<evidence type="ECO:0000256" key="5">
    <source>
        <dbReference type="ARBA" id="ARBA00023239"/>
    </source>
</evidence>
<accession>A0A6J4LYX4</accession>
<dbReference type="GO" id="GO:0046496">
    <property type="term" value="P:nicotinamide nucleotide metabolic process"/>
    <property type="evidence" value="ECO:0007669"/>
    <property type="project" value="UniProtKB-UniRule"/>
</dbReference>
<proteinExistence type="inferred from homology"/>
<dbReference type="HAMAP" id="MF_01965">
    <property type="entry name" value="NADHX_dehydratase"/>
    <property type="match status" value="1"/>
</dbReference>
<dbReference type="InterPro" id="IPR000631">
    <property type="entry name" value="CARKD"/>
</dbReference>
<dbReference type="PANTHER" id="PTHR12592">
    <property type="entry name" value="ATP-DEPENDENT (S)-NAD(P)H-HYDRATE DEHYDRATASE FAMILY MEMBER"/>
    <property type="match status" value="1"/>
</dbReference>
<comment type="caution">
    <text evidence="6">Lacks conserved residue(s) required for the propagation of feature annotation.</text>
</comment>
<comment type="catalytic activity">
    <reaction evidence="6">
        <text>(6S)-NADHX + ADP = AMP + phosphate + NADH + H(+)</text>
        <dbReference type="Rhea" id="RHEA:32223"/>
        <dbReference type="ChEBI" id="CHEBI:15378"/>
        <dbReference type="ChEBI" id="CHEBI:43474"/>
        <dbReference type="ChEBI" id="CHEBI:57945"/>
        <dbReference type="ChEBI" id="CHEBI:64074"/>
        <dbReference type="ChEBI" id="CHEBI:456215"/>
        <dbReference type="ChEBI" id="CHEBI:456216"/>
        <dbReference type="EC" id="4.2.1.136"/>
    </reaction>
</comment>
<dbReference type="PROSITE" id="PS51383">
    <property type="entry name" value="YJEF_C_3"/>
    <property type="match status" value="1"/>
</dbReference>
<dbReference type="EMBL" id="CADCUA010000579">
    <property type="protein sequence ID" value="CAA9345879.1"/>
    <property type="molecule type" value="Genomic_DNA"/>
</dbReference>
<gene>
    <name evidence="6" type="primary">nnrD</name>
    <name evidence="9" type="ORF">AVDCRST_MAG71-2486</name>
</gene>